<dbReference type="Pfam" id="PF00566">
    <property type="entry name" value="RabGAP-TBC"/>
    <property type="match status" value="1"/>
</dbReference>
<evidence type="ECO:0000256" key="3">
    <source>
        <dbReference type="ARBA" id="ARBA00022473"/>
    </source>
</evidence>
<evidence type="ECO:0000256" key="2">
    <source>
        <dbReference type="ARBA" id="ARBA00014207"/>
    </source>
</evidence>
<reference evidence="7" key="1">
    <citation type="submission" date="2022-01" db="EMBL/GenBank/DDBJ databases">
        <authorList>
            <person name="King R."/>
        </authorList>
    </citation>
    <scope>NUCLEOTIDE SEQUENCE</scope>
</reference>
<dbReference type="Pfam" id="PF00581">
    <property type="entry name" value="Rhodanese"/>
    <property type="match status" value="1"/>
</dbReference>
<dbReference type="Gene3D" id="3.40.250.10">
    <property type="entry name" value="Rhodanese-like domain"/>
    <property type="match status" value="1"/>
</dbReference>
<keyword evidence="3" id="KW-0217">Developmental protein</keyword>
<evidence type="ECO:0000256" key="1">
    <source>
        <dbReference type="ARBA" id="ARBA00004601"/>
    </source>
</evidence>
<dbReference type="GO" id="GO:0005802">
    <property type="term" value="C:trans-Golgi network"/>
    <property type="evidence" value="ECO:0007669"/>
    <property type="project" value="TreeGrafter"/>
</dbReference>
<evidence type="ECO:0000313" key="7">
    <source>
        <dbReference type="EMBL" id="CAG9766975.1"/>
    </source>
</evidence>
<dbReference type="InterPro" id="IPR045799">
    <property type="entry name" value="TBC1D23_C"/>
</dbReference>
<evidence type="ECO:0000313" key="8">
    <source>
        <dbReference type="Proteomes" id="UP001152799"/>
    </source>
</evidence>
<dbReference type="GO" id="GO:0005829">
    <property type="term" value="C:cytosol"/>
    <property type="evidence" value="ECO:0007669"/>
    <property type="project" value="GOC"/>
</dbReference>
<dbReference type="PANTHER" id="PTHR13297:SF5">
    <property type="entry name" value="TBC1 DOMAIN FAMILY MEMBER 23"/>
    <property type="match status" value="1"/>
</dbReference>
<protein>
    <recommendedName>
        <fullName evidence="2">TBC1 domain family member 23</fullName>
    </recommendedName>
</protein>
<evidence type="ECO:0000256" key="4">
    <source>
        <dbReference type="ARBA" id="ARBA00023034"/>
    </source>
</evidence>
<dbReference type="PROSITE" id="PS50086">
    <property type="entry name" value="TBC_RABGAP"/>
    <property type="match status" value="1"/>
</dbReference>
<feature type="domain" description="Rab-GAP TBC" evidence="5">
    <location>
        <begin position="35"/>
        <end position="216"/>
    </location>
</feature>
<dbReference type="InterPro" id="IPR039755">
    <property type="entry name" value="TBC1D23"/>
</dbReference>
<keyword evidence="8" id="KW-1185">Reference proteome</keyword>
<dbReference type="InterPro" id="IPR036873">
    <property type="entry name" value="Rhodanese-like_dom_sf"/>
</dbReference>
<dbReference type="InterPro" id="IPR000195">
    <property type="entry name" value="Rab-GAP-TBC_dom"/>
</dbReference>
<dbReference type="InterPro" id="IPR001763">
    <property type="entry name" value="Rhodanese-like_dom"/>
</dbReference>
<dbReference type="PANTHER" id="PTHR13297">
    <property type="entry name" value="TBC1 DOMAIN FAMILY MEMBER 23-RELATED"/>
    <property type="match status" value="1"/>
</dbReference>
<dbReference type="FunFam" id="1.10.472.80:FF:000017">
    <property type="entry name" value="TBC1 domain family member 23"/>
    <property type="match status" value="1"/>
</dbReference>
<sequence length="669" mass="76009">MALADDENHWISDLENALLEECSVSDIYCICKGKPLPESLRPEVWQICLDVRDKGNQLDHFNEVYDLANQTVLREDCKNFVAKLGNDEEDKIQVISDLESIITFYCKSRNLPYSRNNGWIEILLPILTLKVPKSPTYNLFEAIRDTFIPQSCEKDGNAFHILRLLLLYHDPELCSFLDTKRITPENYCLTWFQSLFAATCSLPVVINMWDYYFQQSDPFFIFFLSLIMVVNARDEIMSLKNESRDQIIASLSNMPSRLEADDVADFCSLAQYYAVKTPMSFRQDLMQTIYNGKMDSTLLVSQALCLPVSVHELVDNIARESTNVDAVRFFLVDCRPVEHYNAGHLPTAFHLDCNLMLQEPSAFATAVQGLLSAQRQALAHNSTAGGEHLCFLGSGSNEEDQYTHMIVASFLQKHTKYVSLLTGGYLALHDYLSDNLGYLQDHSPRHCIVCMPNFTAKLERQANVKTPGQSGDLFGKISAAMRSKSAEVTGKLIEYIVNPSNSPVQERHVSSNDRIGRRYRDVAPVFSIDDDHDNVANIEEQEREDNHEMVQIQSYLKKPEIIQHFPCQEVRMNGAMFKSHLIVTECELIVLREVPESRGAAEVIVKRPLSAIVKITARKRHPELITFKYGVPDGENLKISDMDRFLIPNADKATKVVSDQILKQLKAKE</sequence>
<dbReference type="Pfam" id="PF19430">
    <property type="entry name" value="TBC1D23_C"/>
    <property type="match status" value="1"/>
</dbReference>
<dbReference type="SMART" id="SM00164">
    <property type="entry name" value="TBC"/>
    <property type="match status" value="1"/>
</dbReference>
<comment type="subcellular location">
    <subcellularLocation>
        <location evidence="1">Golgi apparatus</location>
        <location evidence="1">trans-Golgi network</location>
    </subcellularLocation>
</comment>
<dbReference type="CDD" id="cd20788">
    <property type="entry name" value="TBC1D23_C-like"/>
    <property type="match status" value="1"/>
</dbReference>
<proteinExistence type="predicted"/>
<dbReference type="OrthoDB" id="73307at2759"/>
<name>A0A9N9MMW8_9CUCU</name>
<dbReference type="AlphaFoldDB" id="A0A9N9MMW8"/>
<gene>
    <name evidence="7" type="ORF">CEUTPL_LOCUS7543</name>
</gene>
<organism evidence="7 8">
    <name type="scientific">Ceutorhynchus assimilis</name>
    <name type="common">cabbage seed weevil</name>
    <dbReference type="NCBI Taxonomy" id="467358"/>
    <lineage>
        <taxon>Eukaryota</taxon>
        <taxon>Metazoa</taxon>
        <taxon>Ecdysozoa</taxon>
        <taxon>Arthropoda</taxon>
        <taxon>Hexapoda</taxon>
        <taxon>Insecta</taxon>
        <taxon>Pterygota</taxon>
        <taxon>Neoptera</taxon>
        <taxon>Endopterygota</taxon>
        <taxon>Coleoptera</taxon>
        <taxon>Polyphaga</taxon>
        <taxon>Cucujiformia</taxon>
        <taxon>Curculionidae</taxon>
        <taxon>Ceutorhynchinae</taxon>
        <taxon>Ceutorhynchus</taxon>
    </lineage>
</organism>
<dbReference type="Proteomes" id="UP001152799">
    <property type="component" value="Chromosome 3"/>
</dbReference>
<dbReference type="InterPro" id="IPR035969">
    <property type="entry name" value="Rab-GAP_TBC_sf"/>
</dbReference>
<keyword evidence="4" id="KW-0333">Golgi apparatus</keyword>
<feature type="domain" description="Rhodanese" evidence="6">
    <location>
        <begin position="325"/>
        <end position="433"/>
    </location>
</feature>
<dbReference type="SUPFAM" id="SSF47923">
    <property type="entry name" value="Ypt/Rab-GAP domain of gyp1p"/>
    <property type="match status" value="1"/>
</dbReference>
<dbReference type="EMBL" id="OU892279">
    <property type="protein sequence ID" value="CAG9766975.1"/>
    <property type="molecule type" value="Genomic_DNA"/>
</dbReference>
<dbReference type="GO" id="GO:0042147">
    <property type="term" value="P:retrograde transport, endosome to Golgi"/>
    <property type="evidence" value="ECO:0007669"/>
    <property type="project" value="InterPro"/>
</dbReference>
<evidence type="ECO:0000259" key="6">
    <source>
        <dbReference type="PROSITE" id="PS50206"/>
    </source>
</evidence>
<accession>A0A9N9MMW8</accession>
<dbReference type="PROSITE" id="PS50206">
    <property type="entry name" value="RHODANESE_3"/>
    <property type="match status" value="1"/>
</dbReference>
<dbReference type="GO" id="GO:0099041">
    <property type="term" value="P:vesicle tethering to Golgi"/>
    <property type="evidence" value="ECO:0007669"/>
    <property type="project" value="TreeGrafter"/>
</dbReference>
<dbReference type="Gene3D" id="1.10.472.80">
    <property type="entry name" value="Ypt/Rab-GAP domain of gyp1p, domain 3"/>
    <property type="match status" value="1"/>
</dbReference>
<evidence type="ECO:0000259" key="5">
    <source>
        <dbReference type="PROSITE" id="PS50086"/>
    </source>
</evidence>
<dbReference type="SUPFAM" id="SSF52821">
    <property type="entry name" value="Rhodanese/Cell cycle control phosphatase"/>
    <property type="match status" value="1"/>
</dbReference>